<evidence type="ECO:0000313" key="3">
    <source>
        <dbReference type="Proteomes" id="UP000016491"/>
    </source>
</evidence>
<accession>A0ABC9TXG1</accession>
<name>A0ABC9TXG1_CLOSY</name>
<evidence type="ECO:0000256" key="1">
    <source>
        <dbReference type="SAM" id="Phobius"/>
    </source>
</evidence>
<proteinExistence type="predicted"/>
<reference evidence="2 3" key="1">
    <citation type="submission" date="2013-07" db="EMBL/GenBank/DDBJ databases">
        <authorList>
            <person name="Weinstock G."/>
            <person name="Sodergren E."/>
            <person name="Wylie T."/>
            <person name="Fulton L."/>
            <person name="Fulton R."/>
            <person name="Fronick C."/>
            <person name="O'Laughlin M."/>
            <person name="Godfrey J."/>
            <person name="Miner T."/>
            <person name="Herter B."/>
            <person name="Appelbaum E."/>
            <person name="Cordes M."/>
            <person name="Lek S."/>
            <person name="Wollam A."/>
            <person name="Pepin K.H."/>
            <person name="Palsikar V.B."/>
            <person name="Mitreva M."/>
            <person name="Wilson R.K."/>
        </authorList>
    </citation>
    <scope>NUCLEOTIDE SEQUENCE [LARGE SCALE GENOMIC DNA]</scope>
    <source>
        <strain evidence="2 3">ATCC 14940</strain>
    </source>
</reference>
<gene>
    <name evidence="2" type="ORF">CLOSYM_02459</name>
</gene>
<feature type="transmembrane region" description="Helical" evidence="1">
    <location>
        <begin position="6"/>
        <end position="27"/>
    </location>
</feature>
<feature type="transmembrane region" description="Helical" evidence="1">
    <location>
        <begin position="34"/>
        <end position="55"/>
    </location>
</feature>
<sequence>MRREMFFSFLQWLFIVLLILYLSLCLFGDKAKTVAVILIAAAVICQVSFHTFSYFRWLGYPSPAEFVMNLSDSYPGHSVECLRSSKIYYDGMDKIFPDCYKDFLNIYGEPLKEEREDNNLTVDYGGFRAWFYLNGDNSFLQRVEITGKDICLPVSKIRVGDSGRKVEHAYQFSEVVEEDGSRYYLEDCCMLCNVQKRYRIRFEYDTADQTVIHIGKNRGAVSRIYIDVCWLA</sequence>
<keyword evidence="1" id="KW-1133">Transmembrane helix</keyword>
<organism evidence="2 3">
    <name type="scientific">[Clostridium] symbiosum ATCC 14940</name>
    <dbReference type="NCBI Taxonomy" id="411472"/>
    <lineage>
        <taxon>Bacteria</taxon>
        <taxon>Bacillati</taxon>
        <taxon>Bacillota</taxon>
        <taxon>Clostridia</taxon>
        <taxon>Lachnospirales</taxon>
        <taxon>Lachnospiraceae</taxon>
        <taxon>Otoolea</taxon>
    </lineage>
</organism>
<dbReference type="Proteomes" id="UP000016491">
    <property type="component" value="Unassembled WGS sequence"/>
</dbReference>
<comment type="caution">
    <text evidence="2">The sequence shown here is derived from an EMBL/GenBank/DDBJ whole genome shotgun (WGS) entry which is preliminary data.</text>
</comment>
<evidence type="ECO:0000313" key="2">
    <source>
        <dbReference type="EMBL" id="ERI76719.1"/>
    </source>
</evidence>
<keyword evidence="1" id="KW-0472">Membrane</keyword>
<dbReference type="AlphaFoldDB" id="A0ABC9TXG1"/>
<protein>
    <submittedName>
        <fullName evidence="2">Uncharacterized protein</fullName>
    </submittedName>
</protein>
<keyword evidence="1" id="KW-0812">Transmembrane</keyword>
<dbReference type="EMBL" id="AWSU01000191">
    <property type="protein sequence ID" value="ERI76719.1"/>
    <property type="molecule type" value="Genomic_DNA"/>
</dbReference>